<reference evidence="2 3" key="1">
    <citation type="submission" date="2021-06" db="EMBL/GenBank/DDBJ databases">
        <authorList>
            <person name="Palmer J.M."/>
        </authorList>
    </citation>
    <scope>NUCLEOTIDE SEQUENCE [LARGE SCALE GENOMIC DNA]</scope>
    <source>
        <strain evidence="2 3">XR_2019</strain>
        <tissue evidence="2">Muscle</tissue>
    </source>
</reference>
<proteinExistence type="predicted"/>
<gene>
    <name evidence="2" type="ORF">XENORESO_012181</name>
</gene>
<feature type="region of interest" description="Disordered" evidence="1">
    <location>
        <begin position="27"/>
        <end position="62"/>
    </location>
</feature>
<protein>
    <recommendedName>
        <fullName evidence="4">Mannosyltransferase</fullName>
    </recommendedName>
</protein>
<sequence>MRSLVGLAAVVAAASLYLYTLSLYLPAGPRRRPQPGPAAQHVEGRESEQSSDTSGELSRPNWPAINHHVHQWVYHLYSMVPFIGPLQIGRNTRRAAVFGDALTQIILLPNISHLLTSARMKP</sequence>
<dbReference type="Proteomes" id="UP001444071">
    <property type="component" value="Unassembled WGS sequence"/>
</dbReference>
<comment type="caution">
    <text evidence="2">The sequence shown here is derived from an EMBL/GenBank/DDBJ whole genome shotgun (WGS) entry which is preliminary data.</text>
</comment>
<evidence type="ECO:0000313" key="2">
    <source>
        <dbReference type="EMBL" id="MEQ2262445.1"/>
    </source>
</evidence>
<keyword evidence="3" id="KW-1185">Reference proteome</keyword>
<name>A0ABV0VZA3_9TELE</name>
<accession>A0ABV0VZA3</accession>
<organism evidence="2 3">
    <name type="scientific">Xenotaenia resolanae</name>
    <dbReference type="NCBI Taxonomy" id="208358"/>
    <lineage>
        <taxon>Eukaryota</taxon>
        <taxon>Metazoa</taxon>
        <taxon>Chordata</taxon>
        <taxon>Craniata</taxon>
        <taxon>Vertebrata</taxon>
        <taxon>Euteleostomi</taxon>
        <taxon>Actinopterygii</taxon>
        <taxon>Neopterygii</taxon>
        <taxon>Teleostei</taxon>
        <taxon>Neoteleostei</taxon>
        <taxon>Acanthomorphata</taxon>
        <taxon>Ovalentaria</taxon>
        <taxon>Atherinomorphae</taxon>
        <taxon>Cyprinodontiformes</taxon>
        <taxon>Goodeidae</taxon>
        <taxon>Xenotaenia</taxon>
    </lineage>
</organism>
<evidence type="ECO:0008006" key="4">
    <source>
        <dbReference type="Google" id="ProtNLM"/>
    </source>
</evidence>
<evidence type="ECO:0000313" key="3">
    <source>
        <dbReference type="Proteomes" id="UP001444071"/>
    </source>
</evidence>
<evidence type="ECO:0000256" key="1">
    <source>
        <dbReference type="SAM" id="MobiDB-lite"/>
    </source>
</evidence>
<dbReference type="EMBL" id="JAHRIM010020399">
    <property type="protein sequence ID" value="MEQ2262445.1"/>
    <property type="molecule type" value="Genomic_DNA"/>
</dbReference>